<dbReference type="KEGG" id="ftj:FTUN_6181"/>
<sequence>MPISPEYLPSELHYIIPLAELHGTDARVAEYDRALGRHVQYAERLSAVEIEPLRQLYAEIHAKGHGPLINRWHHKHSVKGTCPAETTWPVYGLLCLFAELSKRGLAPFNDGAVRPMEFPAELDWNKLPPDLKYLAEPAARYGELQFATRIMDFLEREATDADRGTLRALKPLVLRDEGAIDSWIDQLGITKHREAALVYFLLHLMALGNDAGLL</sequence>
<gene>
    <name evidence="1" type="ORF">FTUN_6181</name>
</gene>
<dbReference type="AlphaFoldDB" id="A0A6M5YYR0"/>
<evidence type="ECO:0000313" key="2">
    <source>
        <dbReference type="Proteomes" id="UP000503447"/>
    </source>
</evidence>
<name>A0A6M5YYR0_9BACT</name>
<keyword evidence="2" id="KW-1185">Reference proteome</keyword>
<dbReference type="EMBL" id="CP053452">
    <property type="protein sequence ID" value="QJW98586.1"/>
    <property type="molecule type" value="Genomic_DNA"/>
</dbReference>
<organism evidence="1 2">
    <name type="scientific">Frigoriglobus tundricola</name>
    <dbReference type="NCBI Taxonomy" id="2774151"/>
    <lineage>
        <taxon>Bacteria</taxon>
        <taxon>Pseudomonadati</taxon>
        <taxon>Planctomycetota</taxon>
        <taxon>Planctomycetia</taxon>
        <taxon>Gemmatales</taxon>
        <taxon>Gemmataceae</taxon>
        <taxon>Frigoriglobus</taxon>
    </lineage>
</organism>
<reference evidence="2" key="1">
    <citation type="submission" date="2020-05" db="EMBL/GenBank/DDBJ databases">
        <title>Frigoriglobus tundricola gen. nov., sp. nov., a psychrotolerant cellulolytic planctomycete of the family Gemmataceae with two divergent copies of 16S rRNA gene.</title>
        <authorList>
            <person name="Kulichevskaya I.S."/>
            <person name="Ivanova A.A."/>
            <person name="Naumoff D.G."/>
            <person name="Beletsky A.V."/>
            <person name="Rijpstra W.I.C."/>
            <person name="Sinninghe Damste J.S."/>
            <person name="Mardanov A.V."/>
            <person name="Ravin N.V."/>
            <person name="Dedysh S.N."/>
        </authorList>
    </citation>
    <scope>NUCLEOTIDE SEQUENCE [LARGE SCALE GENOMIC DNA]</scope>
    <source>
        <strain evidence="2">PL17</strain>
    </source>
</reference>
<dbReference type="Proteomes" id="UP000503447">
    <property type="component" value="Chromosome"/>
</dbReference>
<accession>A0A6M5YYR0</accession>
<protein>
    <submittedName>
        <fullName evidence="1">Uncharacterized protein</fullName>
    </submittedName>
</protein>
<evidence type="ECO:0000313" key="1">
    <source>
        <dbReference type="EMBL" id="QJW98586.1"/>
    </source>
</evidence>
<proteinExistence type="predicted"/>
<dbReference type="RefSeq" id="WP_171473727.1">
    <property type="nucleotide sequence ID" value="NZ_CP053452.2"/>
</dbReference>